<gene>
    <name evidence="2" type="ORF">NPIL_576781</name>
</gene>
<comment type="caution">
    <text evidence="2">The sequence shown here is derived from an EMBL/GenBank/DDBJ whole genome shotgun (WGS) entry which is preliminary data.</text>
</comment>
<feature type="chain" id="PRO_5036479158" evidence="1">
    <location>
        <begin position="20"/>
        <end position="129"/>
    </location>
</feature>
<keyword evidence="3" id="KW-1185">Reference proteome</keyword>
<name>A0A8X6MXD4_NEPPI</name>
<dbReference type="Proteomes" id="UP000887013">
    <property type="component" value="Unassembled WGS sequence"/>
</dbReference>
<sequence length="129" mass="13791">MALSLLEPWLLGCMRCCTGVLPAARRRAVCMPLKKAALARQVRRAPYVSAGSVLAACAAAAASGRGGFCWQALRQAVGVARHARKRTGHGSCVSRLAGAAASGAARRRALRQFCCVLPYWRRQRKSSLP</sequence>
<accession>A0A8X6MXD4</accession>
<feature type="signal peptide" evidence="1">
    <location>
        <begin position="1"/>
        <end position="19"/>
    </location>
</feature>
<organism evidence="2 3">
    <name type="scientific">Nephila pilipes</name>
    <name type="common">Giant wood spider</name>
    <name type="synonym">Nephila maculata</name>
    <dbReference type="NCBI Taxonomy" id="299642"/>
    <lineage>
        <taxon>Eukaryota</taxon>
        <taxon>Metazoa</taxon>
        <taxon>Ecdysozoa</taxon>
        <taxon>Arthropoda</taxon>
        <taxon>Chelicerata</taxon>
        <taxon>Arachnida</taxon>
        <taxon>Araneae</taxon>
        <taxon>Araneomorphae</taxon>
        <taxon>Entelegynae</taxon>
        <taxon>Araneoidea</taxon>
        <taxon>Nephilidae</taxon>
        <taxon>Nephila</taxon>
    </lineage>
</organism>
<evidence type="ECO:0000313" key="3">
    <source>
        <dbReference type="Proteomes" id="UP000887013"/>
    </source>
</evidence>
<evidence type="ECO:0000256" key="1">
    <source>
        <dbReference type="SAM" id="SignalP"/>
    </source>
</evidence>
<evidence type="ECO:0000313" key="2">
    <source>
        <dbReference type="EMBL" id="GFS82297.1"/>
    </source>
</evidence>
<keyword evidence="1" id="KW-0732">Signal</keyword>
<dbReference type="EMBL" id="BMAW01051778">
    <property type="protein sequence ID" value="GFS82297.1"/>
    <property type="molecule type" value="Genomic_DNA"/>
</dbReference>
<protein>
    <submittedName>
        <fullName evidence="2">Uncharacterized protein</fullName>
    </submittedName>
</protein>
<proteinExistence type="predicted"/>
<reference evidence="2" key="1">
    <citation type="submission" date="2020-08" db="EMBL/GenBank/DDBJ databases">
        <title>Multicomponent nature underlies the extraordinary mechanical properties of spider dragline silk.</title>
        <authorList>
            <person name="Kono N."/>
            <person name="Nakamura H."/>
            <person name="Mori M."/>
            <person name="Yoshida Y."/>
            <person name="Ohtoshi R."/>
            <person name="Malay A.D."/>
            <person name="Moran D.A.P."/>
            <person name="Tomita M."/>
            <person name="Numata K."/>
            <person name="Arakawa K."/>
        </authorList>
    </citation>
    <scope>NUCLEOTIDE SEQUENCE</scope>
</reference>
<dbReference type="AlphaFoldDB" id="A0A8X6MXD4"/>